<accession>A0A8S9A7P1</accession>
<feature type="transmembrane region" description="Helical" evidence="2">
    <location>
        <begin position="190"/>
        <end position="212"/>
    </location>
</feature>
<protein>
    <submittedName>
        <fullName evidence="3">Uncharacterized protein</fullName>
    </submittedName>
</protein>
<feature type="transmembrane region" description="Helical" evidence="2">
    <location>
        <begin position="232"/>
        <end position="254"/>
    </location>
</feature>
<dbReference type="EMBL" id="NMPR01000006">
    <property type="protein sequence ID" value="KAA8636142.1"/>
    <property type="molecule type" value="Genomic_DNA"/>
</dbReference>
<feature type="transmembrane region" description="Helical" evidence="2">
    <location>
        <begin position="150"/>
        <end position="170"/>
    </location>
</feature>
<feature type="transmembrane region" description="Helical" evidence="2">
    <location>
        <begin position="73"/>
        <end position="96"/>
    </location>
</feature>
<keyword evidence="2" id="KW-0472">Membrane</keyword>
<keyword evidence="2" id="KW-1133">Transmembrane helix</keyword>
<feature type="region of interest" description="Disordered" evidence="1">
    <location>
        <begin position="330"/>
        <end position="361"/>
    </location>
</feature>
<feature type="transmembrane region" description="Helical" evidence="2">
    <location>
        <begin position="108"/>
        <end position="129"/>
    </location>
</feature>
<proteinExistence type="predicted"/>
<sequence>MSLQDGTLPDEVARPKSVPNGSEWAILGGIPSEGVDIPISSVFILLFAIAAAWHLYTYFAIDRRRLPAQRHFFAIMFVVFSMLRILSLIMRIIWAASVTDPHISEKVVAVPARAFTTAGNTLIYILNFLMVRRLNRDYALFGSHPAPLRICRFLMFATLACLVMVITSLVDSYHVHTGSLAQQGRAVQLAAFTILTVLAFSPVLFAVVGHAFRDTGKIASSQEEKRRYKARLGLVLISALLMTLDVGYECGVAYRRRPVERPAWWHHRAALYLSDYLLELLMTWIFAVARVDGRFSIRRERLESRDGSFAPPQRVDSGMTMGMGDEEVRRYHGQDGEGNEHEHEHDYDHGHDHDHDHDHDGFWKEVHMGASHGPHVQDRSGRKRFVDRINTDEDIFGSG</sequence>
<dbReference type="InterPro" id="IPR021460">
    <property type="entry name" value="DUF3112"/>
</dbReference>
<keyword evidence="2" id="KW-0812">Transmembrane</keyword>
<evidence type="ECO:0000313" key="4">
    <source>
        <dbReference type="Proteomes" id="UP000433876"/>
    </source>
</evidence>
<gene>
    <name evidence="3" type="ORF">SMACR_03571</name>
</gene>
<dbReference type="AlphaFoldDB" id="A0A8S9A7P1"/>
<dbReference type="OMA" id="CHPTNIR"/>
<evidence type="ECO:0000256" key="2">
    <source>
        <dbReference type="SAM" id="Phobius"/>
    </source>
</evidence>
<feature type="transmembrane region" description="Helical" evidence="2">
    <location>
        <begin position="37"/>
        <end position="61"/>
    </location>
</feature>
<dbReference type="VEuPathDB" id="FungiDB:SMAC_03571"/>
<dbReference type="Proteomes" id="UP000433876">
    <property type="component" value="Unassembled WGS sequence"/>
</dbReference>
<comment type="caution">
    <text evidence="3">The sequence shown here is derived from an EMBL/GenBank/DDBJ whole genome shotgun (WGS) entry which is preliminary data.</text>
</comment>
<dbReference type="PANTHER" id="PTHR35184:SF1">
    <property type="entry name" value="INTEGRAL MEMBRANE PROTEIN"/>
    <property type="match status" value="1"/>
</dbReference>
<name>A0A8S9A7P1_SORMA</name>
<reference evidence="3 4" key="1">
    <citation type="submission" date="2017-07" db="EMBL/GenBank/DDBJ databases">
        <title>Genome sequence of the Sordaria macrospora wild type strain R19027.</title>
        <authorList>
            <person name="Nowrousian M."/>
            <person name="Teichert I."/>
            <person name="Kueck U."/>
        </authorList>
    </citation>
    <scope>NUCLEOTIDE SEQUENCE [LARGE SCALE GENOMIC DNA]</scope>
    <source>
        <strain evidence="3 4">R19027</strain>
        <tissue evidence="3">Mycelium</tissue>
    </source>
</reference>
<dbReference type="PANTHER" id="PTHR35184">
    <property type="entry name" value="YALI0C10208P"/>
    <property type="match status" value="1"/>
</dbReference>
<organism evidence="3 4">
    <name type="scientific">Sordaria macrospora</name>
    <dbReference type="NCBI Taxonomy" id="5147"/>
    <lineage>
        <taxon>Eukaryota</taxon>
        <taxon>Fungi</taxon>
        <taxon>Dikarya</taxon>
        <taxon>Ascomycota</taxon>
        <taxon>Pezizomycotina</taxon>
        <taxon>Sordariomycetes</taxon>
        <taxon>Sordariomycetidae</taxon>
        <taxon>Sordariales</taxon>
        <taxon>Sordariaceae</taxon>
        <taxon>Sordaria</taxon>
    </lineage>
</organism>
<feature type="transmembrane region" description="Helical" evidence="2">
    <location>
        <begin position="269"/>
        <end position="289"/>
    </location>
</feature>
<dbReference type="Pfam" id="PF11309">
    <property type="entry name" value="DUF3112"/>
    <property type="match status" value="1"/>
</dbReference>
<evidence type="ECO:0000313" key="3">
    <source>
        <dbReference type="EMBL" id="KAA8636142.1"/>
    </source>
</evidence>
<evidence type="ECO:0000256" key="1">
    <source>
        <dbReference type="SAM" id="MobiDB-lite"/>
    </source>
</evidence>